<name>A0A915HQ85_ROMCU</name>
<sequence length="111" mass="12560">MDNLPLEPTSSEPAYTDMLKKAFSPWLTRKIQSTDPNRWLENQTSTSNCNIKLVSQPTQNRCATIDVWLNEDVENPVTTLIDSGSDISLIGYDLAIKRGFQLLPPMIKSYK</sequence>
<keyword evidence="1" id="KW-1185">Reference proteome</keyword>
<accession>A0A915HQ85</accession>
<reference evidence="2" key="1">
    <citation type="submission" date="2022-11" db="UniProtKB">
        <authorList>
            <consortium name="WormBaseParasite"/>
        </authorList>
    </citation>
    <scope>IDENTIFICATION</scope>
</reference>
<evidence type="ECO:0000313" key="1">
    <source>
        <dbReference type="Proteomes" id="UP000887565"/>
    </source>
</evidence>
<dbReference type="Proteomes" id="UP000887565">
    <property type="component" value="Unplaced"/>
</dbReference>
<dbReference type="AlphaFoldDB" id="A0A915HQ85"/>
<proteinExistence type="predicted"/>
<organism evidence="1 2">
    <name type="scientific">Romanomermis culicivorax</name>
    <name type="common">Nematode worm</name>
    <dbReference type="NCBI Taxonomy" id="13658"/>
    <lineage>
        <taxon>Eukaryota</taxon>
        <taxon>Metazoa</taxon>
        <taxon>Ecdysozoa</taxon>
        <taxon>Nematoda</taxon>
        <taxon>Enoplea</taxon>
        <taxon>Dorylaimia</taxon>
        <taxon>Mermithida</taxon>
        <taxon>Mermithoidea</taxon>
        <taxon>Mermithidae</taxon>
        <taxon>Romanomermis</taxon>
    </lineage>
</organism>
<evidence type="ECO:0000313" key="2">
    <source>
        <dbReference type="WBParaSite" id="nRc.2.0.1.t04103-RA"/>
    </source>
</evidence>
<protein>
    <submittedName>
        <fullName evidence="2">Peptidase A2 domain-containing protein</fullName>
    </submittedName>
</protein>
<dbReference type="WBParaSite" id="nRc.2.0.1.t04103-RA">
    <property type="protein sequence ID" value="nRc.2.0.1.t04103-RA"/>
    <property type="gene ID" value="nRc.2.0.1.g04103"/>
</dbReference>